<protein>
    <submittedName>
        <fullName evidence="4">Uncharacterized protein</fullName>
    </submittedName>
</protein>
<keyword evidence="3" id="KW-0472">Membrane</keyword>
<feature type="transmembrane region" description="Helical" evidence="3">
    <location>
        <begin position="435"/>
        <end position="457"/>
    </location>
</feature>
<reference evidence="5" key="1">
    <citation type="submission" date="2018-03" db="EMBL/GenBank/DDBJ databases">
        <authorList>
            <person name="Rodrigo-Torres L."/>
            <person name="Arahal R. D."/>
            <person name="Lucena T."/>
        </authorList>
    </citation>
    <scope>NUCLEOTIDE SEQUENCE [LARGE SCALE GENOMIC DNA]</scope>
    <source>
        <strain evidence="5">CECT 7615</strain>
    </source>
</reference>
<keyword evidence="5" id="KW-1185">Reference proteome</keyword>
<dbReference type="AlphaFoldDB" id="A0A2R8C6F0"/>
<dbReference type="Proteomes" id="UP000244898">
    <property type="component" value="Unassembled WGS sequence"/>
</dbReference>
<proteinExistence type="predicted"/>
<evidence type="ECO:0000313" key="5">
    <source>
        <dbReference type="Proteomes" id="UP000244898"/>
    </source>
</evidence>
<feature type="region of interest" description="Disordered" evidence="2">
    <location>
        <begin position="1"/>
        <end position="27"/>
    </location>
</feature>
<keyword evidence="3" id="KW-0812">Transmembrane</keyword>
<dbReference type="GO" id="GO:0005886">
    <property type="term" value="C:plasma membrane"/>
    <property type="evidence" value="ECO:0007669"/>
    <property type="project" value="TreeGrafter"/>
</dbReference>
<sequence>MALAALSQPAGDDPIMQAQPSTEIPEQNPLVSGARAMRGRWKRTIAGAGGLGLIGACLGLLAGDQLYEAQAILRVFPQETNILYSTGEASVLKTFDSFVKAETSYVASHPVMSRAHATITSSDRETAEGMRVSDLSGSIEVRRSDSLIVLKTKSREPDFAKAKLDAVVSSYLNLQTEAEVSRSAVRLSELNARELELVDRLDDLRATQLEVGGEYGMNALAKAHVEKIAQIDALAARKSEVAATLIALEANNGGASADTSDEEIMRATLLDRAMADLNFERAKLMSQLAGLRAGYQGQNNSRFELKVKAKLDEIEVIETALADRREQIKVLGQTGALTDASAEGPDTSLADIRALFTKVEGQLDVARKEAWDLNRRRIELDQVEQDIDQAQRLLEETRRALEVIRLESGRALPGYAVLMSPASLPTSPVSDSRKMLAAGGLVGGVGLAVLIALGLGLTDRSLRFAETLTPVEHRLPVLQVSDVDCSDDCAADLLRNELQLRPLRQPRLVGKAPIIAVTCVTDRSTTELARALAASCARARMKALFVEADIGVSSTSVQANRWRSVLSHEGGQPRAMRGSTGAWELRKGIDSDIDDSSVSAPMVRTALDSLVEDFDVIVVSAGSLTNRLACQFVLSASDVGVLAMHPSDPKDAVLSQIDRLDTLPRNGSVAVMRNALSKDPWLSVRT</sequence>
<dbReference type="PANTHER" id="PTHR32309">
    <property type="entry name" value="TYROSINE-PROTEIN KINASE"/>
    <property type="match status" value="1"/>
</dbReference>
<dbReference type="EMBL" id="ONZG01000003">
    <property type="protein sequence ID" value="SPJ27992.1"/>
    <property type="molecule type" value="Genomic_DNA"/>
</dbReference>
<feature type="transmembrane region" description="Helical" evidence="3">
    <location>
        <begin position="45"/>
        <end position="63"/>
    </location>
</feature>
<keyword evidence="3" id="KW-1133">Transmembrane helix</keyword>
<feature type="coiled-coil region" evidence="1">
    <location>
        <begin position="373"/>
        <end position="407"/>
    </location>
</feature>
<evidence type="ECO:0000256" key="2">
    <source>
        <dbReference type="SAM" id="MobiDB-lite"/>
    </source>
</evidence>
<dbReference type="OrthoDB" id="7664357at2"/>
<dbReference type="GO" id="GO:0004713">
    <property type="term" value="F:protein tyrosine kinase activity"/>
    <property type="evidence" value="ECO:0007669"/>
    <property type="project" value="TreeGrafter"/>
</dbReference>
<dbReference type="PANTHER" id="PTHR32309:SF13">
    <property type="entry name" value="FERRIC ENTEROBACTIN TRANSPORT PROTEIN FEPE"/>
    <property type="match status" value="1"/>
</dbReference>
<accession>A0A2R8C6F0</accession>
<name>A0A2R8C6F0_9RHOB</name>
<dbReference type="RefSeq" id="WP_108786252.1">
    <property type="nucleotide sequence ID" value="NZ_ONZG01000003.1"/>
</dbReference>
<gene>
    <name evidence="4" type="ORF">TRM7615_01487</name>
</gene>
<dbReference type="InterPro" id="IPR050445">
    <property type="entry name" value="Bact_polysacc_biosynth/exp"/>
</dbReference>
<evidence type="ECO:0000256" key="1">
    <source>
        <dbReference type="SAM" id="Coils"/>
    </source>
</evidence>
<keyword evidence="1" id="KW-0175">Coiled coil</keyword>
<evidence type="ECO:0000313" key="4">
    <source>
        <dbReference type="EMBL" id="SPJ27992.1"/>
    </source>
</evidence>
<evidence type="ECO:0000256" key="3">
    <source>
        <dbReference type="SAM" id="Phobius"/>
    </source>
</evidence>
<organism evidence="4 5">
    <name type="scientific">Falsiruegeria mediterranea M17</name>
    <dbReference type="NCBI Taxonomy" id="1200281"/>
    <lineage>
        <taxon>Bacteria</taxon>
        <taxon>Pseudomonadati</taxon>
        <taxon>Pseudomonadota</taxon>
        <taxon>Alphaproteobacteria</taxon>
        <taxon>Rhodobacterales</taxon>
        <taxon>Roseobacteraceae</taxon>
        <taxon>Falsiruegeria</taxon>
    </lineage>
</organism>